<protein>
    <submittedName>
        <fullName evidence="1">BZ3500_MvSof-1268-A1-R1_Chr6-3g08971 protein</fullName>
    </submittedName>
</protein>
<proteinExistence type="predicted"/>
<reference evidence="2" key="1">
    <citation type="submission" date="2016-10" db="EMBL/GenBank/DDBJ databases">
        <authorList>
            <person name="Jeantristanb JTB J.-T."/>
            <person name="Ricardo R."/>
        </authorList>
    </citation>
    <scope>NUCLEOTIDE SEQUENCE [LARGE SCALE GENOMIC DNA]</scope>
</reference>
<dbReference type="AlphaFoldDB" id="A0A2X0MNE3"/>
<sequence length="356" mass="39352">MPVRFCTLFVSLERQCSLPLHSRNFSTLSVPAMTTASTSTNDHAATAPQLPPMQLSGALDTTACTTYDGAFLNYGVGLNARLEAGLVFDAVAPMTASTIVRGAQLPSEMFDRHSESVAMRTCDSNWYIMRKYDLMARAMERPVDDLTQARGRIQAMEAATLGDEDWKPILPLLKPVVVRLQRWRVCITILSLFSCRAVTSASCPRIASRASVLWFRGRIPRRSRLLTSAPANRCSGGLRASPNCPSTGWAGLHSNPSFSTPSPILAPGSPRIWPSPHGKYSFPERFEPLLRPFVRSLPLGHRVACLRSLVQGSNPPPFALPHVRVRVDARSRRTCWVLPLPAQPRADVLDLYFQTR</sequence>
<gene>
    <name evidence="1" type="ORF">BZ3500_MVSOF-1268-A1-R1_CHR6-3G08971</name>
</gene>
<dbReference type="EMBL" id="FMWP01000048">
    <property type="protein sequence ID" value="SCZ93904.1"/>
    <property type="molecule type" value="Genomic_DNA"/>
</dbReference>
<dbReference type="STRING" id="289078.A0A2X0MNE3"/>
<evidence type="ECO:0000313" key="2">
    <source>
        <dbReference type="Proteomes" id="UP000249723"/>
    </source>
</evidence>
<keyword evidence="2" id="KW-1185">Reference proteome</keyword>
<name>A0A2X0MNE3_9BASI</name>
<accession>A0A2X0MNE3</accession>
<organism evidence="1 2">
    <name type="scientific">Microbotryum saponariae</name>
    <dbReference type="NCBI Taxonomy" id="289078"/>
    <lineage>
        <taxon>Eukaryota</taxon>
        <taxon>Fungi</taxon>
        <taxon>Dikarya</taxon>
        <taxon>Basidiomycota</taxon>
        <taxon>Pucciniomycotina</taxon>
        <taxon>Microbotryomycetes</taxon>
        <taxon>Microbotryales</taxon>
        <taxon>Microbotryaceae</taxon>
        <taxon>Microbotryum</taxon>
    </lineage>
</organism>
<dbReference type="Proteomes" id="UP000249723">
    <property type="component" value="Unassembled WGS sequence"/>
</dbReference>
<evidence type="ECO:0000313" key="1">
    <source>
        <dbReference type="EMBL" id="SCZ93904.1"/>
    </source>
</evidence>